<feature type="coiled-coil region" evidence="1">
    <location>
        <begin position="68"/>
        <end position="102"/>
    </location>
</feature>
<dbReference type="InterPro" id="IPR031807">
    <property type="entry name" value="HicB-like"/>
</dbReference>
<organism evidence="3 4">
    <name type="scientific">Sulfitobacter sediminis</name>
    <dbReference type="NCBI Taxonomy" id="3234186"/>
    <lineage>
        <taxon>Bacteria</taxon>
        <taxon>Pseudomonadati</taxon>
        <taxon>Pseudomonadota</taxon>
        <taxon>Alphaproteobacteria</taxon>
        <taxon>Rhodobacterales</taxon>
        <taxon>Roseobacteraceae</taxon>
        <taxon>Sulfitobacter</taxon>
    </lineage>
</organism>
<dbReference type="Pfam" id="PF15919">
    <property type="entry name" value="HicB_lk_antitox"/>
    <property type="match status" value="1"/>
</dbReference>
<dbReference type="InterPro" id="IPR051404">
    <property type="entry name" value="TA_system_antitoxin"/>
</dbReference>
<comment type="caution">
    <text evidence="3">The sequence shown here is derived from an EMBL/GenBank/DDBJ whole genome shotgun (WGS) entry which is preliminary data.</text>
</comment>
<name>A0ABV3RKF1_9RHOB</name>
<keyword evidence="4" id="KW-1185">Reference proteome</keyword>
<evidence type="ECO:0000313" key="3">
    <source>
        <dbReference type="EMBL" id="MEW9919467.1"/>
    </source>
</evidence>
<dbReference type="EMBL" id="JBFNXX010000004">
    <property type="protein sequence ID" value="MEW9919467.1"/>
    <property type="molecule type" value="Genomic_DNA"/>
</dbReference>
<evidence type="ECO:0000256" key="1">
    <source>
        <dbReference type="SAM" id="Coils"/>
    </source>
</evidence>
<evidence type="ECO:0000259" key="2">
    <source>
        <dbReference type="Pfam" id="PF15919"/>
    </source>
</evidence>
<dbReference type="RefSeq" id="WP_367877168.1">
    <property type="nucleotide sequence ID" value="NZ_JBFNXX010000004.1"/>
</dbReference>
<accession>A0ABV3RKF1</accession>
<dbReference type="PANTHER" id="PTHR34504:SF2">
    <property type="entry name" value="UPF0150 PROTEIN SSL0259"/>
    <property type="match status" value="1"/>
</dbReference>
<dbReference type="Proteomes" id="UP001556098">
    <property type="component" value="Unassembled WGS sequence"/>
</dbReference>
<evidence type="ECO:0000313" key="4">
    <source>
        <dbReference type="Proteomes" id="UP001556098"/>
    </source>
</evidence>
<dbReference type="PANTHER" id="PTHR34504">
    <property type="entry name" value="ANTITOXIN HICB"/>
    <property type="match status" value="1"/>
</dbReference>
<protein>
    <submittedName>
        <fullName evidence="3">Type II toxin-antitoxin system HicB family antitoxin</fullName>
    </submittedName>
</protein>
<dbReference type="InterPro" id="IPR035069">
    <property type="entry name" value="TTHA1013/TTHA0281-like"/>
</dbReference>
<dbReference type="SUPFAM" id="SSF143100">
    <property type="entry name" value="TTHA1013/TTHA0281-like"/>
    <property type="match status" value="1"/>
</dbReference>
<sequence length="120" mass="13415">MTDTKYVVVVVPDEEDGGYYAYIPDLQGCMGDGETPQDAVEDVIAASYAWIEVQNERGAEVPNPGEESERLDQQMQEQADYIEKLENELAAANREIRVLKAQRKARFQYPRAGAGFRIAG</sequence>
<keyword evidence="1" id="KW-0175">Coiled coil</keyword>
<reference evidence="3 4" key="1">
    <citation type="submission" date="2024-07" db="EMBL/GenBank/DDBJ databases">
        <title>Marimonas sp.nov., isolated from tidal-flat sediment.</title>
        <authorList>
            <person name="Jayan J.N."/>
            <person name="Lee S.S."/>
        </authorList>
    </citation>
    <scope>NUCLEOTIDE SEQUENCE [LARGE SCALE GENOMIC DNA]</scope>
    <source>
        <strain evidence="3 4">MJW-29</strain>
    </source>
</reference>
<dbReference type="Gene3D" id="3.30.160.250">
    <property type="match status" value="1"/>
</dbReference>
<proteinExistence type="predicted"/>
<gene>
    <name evidence="3" type="ORF">AB2B41_07630</name>
</gene>
<feature type="domain" description="HicB-like antitoxin of toxin-antitoxin system" evidence="2">
    <location>
        <begin position="6"/>
        <end position="75"/>
    </location>
</feature>